<reference evidence="4" key="1">
    <citation type="journal article" date="2014" name="Int. J. Syst. Evol. Microbiol.">
        <title>Complete genome sequence of Corynebacterium casei LMG S-19264T (=DSM 44701T), isolated from a smear-ripened cheese.</title>
        <authorList>
            <consortium name="US DOE Joint Genome Institute (JGI-PGF)"/>
            <person name="Walter F."/>
            <person name="Albersmeier A."/>
            <person name="Kalinowski J."/>
            <person name="Ruckert C."/>
        </authorList>
    </citation>
    <scope>NUCLEOTIDE SEQUENCE</scope>
    <source>
        <strain evidence="4">CGMCC 1.15448</strain>
    </source>
</reference>
<evidence type="ECO:0000313" key="5">
    <source>
        <dbReference type="Proteomes" id="UP000607559"/>
    </source>
</evidence>
<keyword evidence="1" id="KW-0547">Nucleotide-binding</keyword>
<sequence length="276" mass="31304">MVSIQNLHFAYRRRPVFSGLDLVLQPGHIYGLLGRNGTGKSTLLHNIAGYLFPQQGQIEAFGFTPRKRLPAFLGKLFHVPEDFQLPDISLAQWINHTAPFYPGFDQQQFEHYTREFAIPTFNGLRELSYGQQKKVLISLALATNAPLLLLDEPTNGLDIHSKSQFRKVIAGALDDEKCILISTHQVKDLENLIDHLMILEDGKILFHQPMSRIAETLLFKLTFDPEEEAQALYSESSLKGHALILSNHDREDSRPDLEMLYKAVLLNSKTINALFP</sequence>
<dbReference type="InterPro" id="IPR003439">
    <property type="entry name" value="ABC_transporter-like_ATP-bd"/>
</dbReference>
<keyword evidence="5" id="KW-1185">Reference proteome</keyword>
<dbReference type="InterPro" id="IPR027417">
    <property type="entry name" value="P-loop_NTPase"/>
</dbReference>
<dbReference type="Proteomes" id="UP000607559">
    <property type="component" value="Unassembled WGS sequence"/>
</dbReference>
<accession>A0A8J2XSC8</accession>
<comment type="caution">
    <text evidence="4">The sequence shown here is derived from an EMBL/GenBank/DDBJ whole genome shotgun (WGS) entry which is preliminary data.</text>
</comment>
<dbReference type="EMBL" id="BMJC01000002">
    <property type="protein sequence ID" value="GGA94045.1"/>
    <property type="molecule type" value="Genomic_DNA"/>
</dbReference>
<reference evidence="4" key="2">
    <citation type="submission" date="2020-09" db="EMBL/GenBank/DDBJ databases">
        <authorList>
            <person name="Sun Q."/>
            <person name="Zhou Y."/>
        </authorList>
    </citation>
    <scope>NUCLEOTIDE SEQUENCE</scope>
    <source>
        <strain evidence="4">CGMCC 1.15448</strain>
    </source>
</reference>
<protein>
    <submittedName>
        <fullName evidence="4">ABC transporter ATP-binding protein</fullName>
    </submittedName>
</protein>
<evidence type="ECO:0000259" key="3">
    <source>
        <dbReference type="PROSITE" id="PS50893"/>
    </source>
</evidence>
<evidence type="ECO:0000256" key="2">
    <source>
        <dbReference type="ARBA" id="ARBA00022840"/>
    </source>
</evidence>
<dbReference type="GO" id="GO:0005524">
    <property type="term" value="F:ATP binding"/>
    <property type="evidence" value="ECO:0007669"/>
    <property type="project" value="UniProtKB-KW"/>
</dbReference>
<feature type="domain" description="ABC transporter" evidence="3">
    <location>
        <begin position="2"/>
        <end position="226"/>
    </location>
</feature>
<dbReference type="SUPFAM" id="SSF52540">
    <property type="entry name" value="P-loop containing nucleoside triphosphate hydrolases"/>
    <property type="match status" value="1"/>
</dbReference>
<dbReference type="PROSITE" id="PS50893">
    <property type="entry name" value="ABC_TRANSPORTER_2"/>
    <property type="match status" value="1"/>
</dbReference>
<dbReference type="InterPro" id="IPR003593">
    <property type="entry name" value="AAA+_ATPase"/>
</dbReference>
<evidence type="ECO:0000313" key="4">
    <source>
        <dbReference type="EMBL" id="GGA94045.1"/>
    </source>
</evidence>
<dbReference type="GO" id="GO:0016887">
    <property type="term" value="F:ATP hydrolysis activity"/>
    <property type="evidence" value="ECO:0007669"/>
    <property type="project" value="InterPro"/>
</dbReference>
<dbReference type="Pfam" id="PF00005">
    <property type="entry name" value="ABC_tran"/>
    <property type="match status" value="1"/>
</dbReference>
<dbReference type="PANTHER" id="PTHR43158:SF10">
    <property type="entry name" value="ABC TRANSPORTER ATP-BINDING PROTEIN YTRB"/>
    <property type="match status" value="1"/>
</dbReference>
<proteinExistence type="predicted"/>
<name>A0A8J2XSC8_9BACT</name>
<dbReference type="RefSeq" id="WP_188930549.1">
    <property type="nucleotide sequence ID" value="NZ_BMJC01000002.1"/>
</dbReference>
<dbReference type="AlphaFoldDB" id="A0A8J2XSC8"/>
<gene>
    <name evidence="4" type="ORF">GCM10011511_16680</name>
</gene>
<organism evidence="4 5">
    <name type="scientific">Puia dinghuensis</name>
    <dbReference type="NCBI Taxonomy" id="1792502"/>
    <lineage>
        <taxon>Bacteria</taxon>
        <taxon>Pseudomonadati</taxon>
        <taxon>Bacteroidota</taxon>
        <taxon>Chitinophagia</taxon>
        <taxon>Chitinophagales</taxon>
        <taxon>Chitinophagaceae</taxon>
        <taxon>Puia</taxon>
    </lineage>
</organism>
<evidence type="ECO:0000256" key="1">
    <source>
        <dbReference type="ARBA" id="ARBA00022741"/>
    </source>
</evidence>
<keyword evidence="2 4" id="KW-0067">ATP-binding</keyword>
<dbReference type="InterPro" id="IPR017871">
    <property type="entry name" value="ABC_transporter-like_CS"/>
</dbReference>
<dbReference type="Gene3D" id="3.40.50.300">
    <property type="entry name" value="P-loop containing nucleotide triphosphate hydrolases"/>
    <property type="match status" value="1"/>
</dbReference>
<dbReference type="PROSITE" id="PS00211">
    <property type="entry name" value="ABC_TRANSPORTER_1"/>
    <property type="match status" value="1"/>
</dbReference>
<dbReference type="CDD" id="cd03230">
    <property type="entry name" value="ABC_DR_subfamily_A"/>
    <property type="match status" value="1"/>
</dbReference>
<dbReference type="PANTHER" id="PTHR43158">
    <property type="entry name" value="SKFA PEPTIDE EXPORT ATP-BINDING PROTEIN SKFE"/>
    <property type="match status" value="1"/>
</dbReference>
<dbReference type="SMART" id="SM00382">
    <property type="entry name" value="AAA"/>
    <property type="match status" value="1"/>
</dbReference>